<proteinExistence type="predicted"/>
<protein>
    <submittedName>
        <fullName evidence="1">Uncharacterized protein</fullName>
    </submittedName>
</protein>
<reference evidence="1 2" key="1">
    <citation type="submission" date="2020-08" db="EMBL/GenBank/DDBJ databases">
        <title>Bridging the membrane lipid divide: bacteria of the FCB group superphylum have the potential to synthesize archaeal ether lipids.</title>
        <authorList>
            <person name="Villanueva L."/>
            <person name="Von Meijenfeldt F.A.B."/>
            <person name="Westbye A.B."/>
            <person name="Yadav S."/>
            <person name="Hopmans E.C."/>
            <person name="Dutilh B.E."/>
            <person name="Sinninghe Damste J.S."/>
        </authorList>
    </citation>
    <scope>NUCLEOTIDE SEQUENCE [LARGE SCALE GENOMIC DNA]</scope>
    <source>
        <strain evidence="1">NIOZ-UU36</strain>
    </source>
</reference>
<gene>
    <name evidence="1" type="ORF">H8E29_07370</name>
</gene>
<name>A0A8J6TEE3_9CHLR</name>
<evidence type="ECO:0000313" key="1">
    <source>
        <dbReference type="EMBL" id="MBC8335066.1"/>
    </source>
</evidence>
<dbReference type="Proteomes" id="UP000614469">
    <property type="component" value="Unassembled WGS sequence"/>
</dbReference>
<dbReference type="EMBL" id="JACNJN010000089">
    <property type="protein sequence ID" value="MBC8335066.1"/>
    <property type="molecule type" value="Genomic_DNA"/>
</dbReference>
<evidence type="ECO:0000313" key="2">
    <source>
        <dbReference type="Proteomes" id="UP000614469"/>
    </source>
</evidence>
<accession>A0A8J6TEE3</accession>
<comment type="caution">
    <text evidence="1">The sequence shown here is derived from an EMBL/GenBank/DDBJ whole genome shotgun (WGS) entry which is preliminary data.</text>
</comment>
<sequence length="125" mass="14435">MTRAVALAVRELAKTNPSSNNARQLSEARDLAAFIALALEVVAETIEVSVVAWEKRNYWVKADKFRMEWRWAGNLAREMREAVLKDDWVNVAKIAMQVAVKLQKIKISDKHRMGRPWEGSWERLN</sequence>
<dbReference type="AlphaFoldDB" id="A0A8J6TEE3"/>
<organism evidence="1 2">
    <name type="scientific">Candidatus Desulfolinea nitratireducens</name>
    <dbReference type="NCBI Taxonomy" id="2841698"/>
    <lineage>
        <taxon>Bacteria</taxon>
        <taxon>Bacillati</taxon>
        <taxon>Chloroflexota</taxon>
        <taxon>Anaerolineae</taxon>
        <taxon>Anaerolineales</taxon>
        <taxon>Anaerolineales incertae sedis</taxon>
        <taxon>Candidatus Desulfolinea</taxon>
    </lineage>
</organism>